<sequence length="237" mass="27506">MENLGFYQTDCESLWSQIKRQEKQIQLKRRWLLGLPTSKSEQKKLERCDFLNNTCLPESFLREDDMFYETVKSSVDTAFGACDIEGGNRVFQDDMNLLDAPYVALSSCPDDLTNKGLYLFAVILTGRSVKFEKTRWKMKRVIREFLTQVFGRQDYHDDKVEISKQISQLLNDPQYFQDNFITFSSSRLQSHRAAVRKVLASGTCLLRPYLQCTESLKEGDKAYRNYGLRKVAGIETV</sequence>
<proteinExistence type="predicted"/>
<gene>
    <name evidence="1" type="ORF">Pyn_41193</name>
</gene>
<dbReference type="EMBL" id="PJQY01001264">
    <property type="protein sequence ID" value="PQQ04131.1"/>
    <property type="molecule type" value="Genomic_DNA"/>
</dbReference>
<evidence type="ECO:0000313" key="1">
    <source>
        <dbReference type="EMBL" id="PQQ04131.1"/>
    </source>
</evidence>
<dbReference type="STRING" id="2094558.A0A314YGE0"/>
<name>A0A314YGE0_PRUYE</name>
<dbReference type="PANTHER" id="PTHR36071:SF1">
    <property type="entry name" value="DNA DOUBLE-STRAND BREAK REPAIR PROTEIN"/>
    <property type="match status" value="1"/>
</dbReference>
<dbReference type="PANTHER" id="PTHR36071">
    <property type="entry name" value="DNA DOUBLE-STRAND BREAK REPAIR PROTEIN"/>
    <property type="match status" value="1"/>
</dbReference>
<dbReference type="OrthoDB" id="767974at2759"/>
<dbReference type="AlphaFoldDB" id="A0A314YGE0"/>
<dbReference type="Proteomes" id="UP000250321">
    <property type="component" value="Unassembled WGS sequence"/>
</dbReference>
<reference evidence="1 2" key="1">
    <citation type="submission" date="2018-02" db="EMBL/GenBank/DDBJ databases">
        <title>Draft genome of wild Prunus yedoensis var. nudiflora.</title>
        <authorList>
            <person name="Baek S."/>
            <person name="Kim J.-H."/>
            <person name="Choi K."/>
            <person name="Kim G.-B."/>
            <person name="Cho A."/>
            <person name="Jang H."/>
            <person name="Shin C.-H."/>
            <person name="Yu H.-J."/>
            <person name="Mun J.-H."/>
        </authorList>
    </citation>
    <scope>NUCLEOTIDE SEQUENCE [LARGE SCALE GENOMIC DNA]</scope>
    <source>
        <strain evidence="2">cv. Jeju island</strain>
        <tissue evidence="1">Leaf</tissue>
    </source>
</reference>
<protein>
    <submittedName>
        <fullName evidence="1">Uncharacterized protein</fullName>
    </submittedName>
</protein>
<accession>A0A314YGE0</accession>
<keyword evidence="2" id="KW-1185">Reference proteome</keyword>
<organism evidence="1 2">
    <name type="scientific">Prunus yedoensis var. nudiflora</name>
    <dbReference type="NCBI Taxonomy" id="2094558"/>
    <lineage>
        <taxon>Eukaryota</taxon>
        <taxon>Viridiplantae</taxon>
        <taxon>Streptophyta</taxon>
        <taxon>Embryophyta</taxon>
        <taxon>Tracheophyta</taxon>
        <taxon>Spermatophyta</taxon>
        <taxon>Magnoliopsida</taxon>
        <taxon>eudicotyledons</taxon>
        <taxon>Gunneridae</taxon>
        <taxon>Pentapetalae</taxon>
        <taxon>rosids</taxon>
        <taxon>fabids</taxon>
        <taxon>Rosales</taxon>
        <taxon>Rosaceae</taxon>
        <taxon>Amygdaloideae</taxon>
        <taxon>Amygdaleae</taxon>
        <taxon>Prunus</taxon>
    </lineage>
</organism>
<evidence type="ECO:0000313" key="2">
    <source>
        <dbReference type="Proteomes" id="UP000250321"/>
    </source>
</evidence>
<comment type="caution">
    <text evidence="1">The sequence shown here is derived from an EMBL/GenBank/DDBJ whole genome shotgun (WGS) entry which is preliminary data.</text>
</comment>